<dbReference type="AlphaFoldDB" id="A0AAE3SPM9"/>
<evidence type="ECO:0000313" key="1">
    <source>
        <dbReference type="EMBL" id="MCX2720421.1"/>
    </source>
</evidence>
<proteinExistence type="predicted"/>
<evidence type="ECO:0000313" key="2">
    <source>
        <dbReference type="Proteomes" id="UP001207116"/>
    </source>
</evidence>
<name>A0AAE3SPM9_9FLAO</name>
<dbReference type="Pfam" id="PF05258">
    <property type="entry name" value="DciA"/>
    <property type="match status" value="1"/>
</dbReference>
<dbReference type="PANTHER" id="PTHR36456">
    <property type="entry name" value="UPF0232 PROTEIN SCO3875"/>
    <property type="match status" value="1"/>
</dbReference>
<sequence length="97" mass="10951">MAKHKNQQSLGEALQEFISSNKLQSGIDQVNVKEAWERVLGNGVNHYTKSVTLRNDILYVNLSSSVLREELSLGTSRIIAMLNEDLGREVIQKLILR</sequence>
<comment type="caution">
    <text evidence="1">The sequence shown here is derived from an EMBL/GenBank/DDBJ whole genome shotgun (WGS) entry which is preliminary data.</text>
</comment>
<dbReference type="InterPro" id="IPR007922">
    <property type="entry name" value="DciA-like"/>
</dbReference>
<dbReference type="Proteomes" id="UP001207116">
    <property type="component" value="Unassembled WGS sequence"/>
</dbReference>
<protein>
    <submittedName>
        <fullName evidence="1">DUF721 domain-containing protein</fullName>
    </submittedName>
</protein>
<dbReference type="EMBL" id="JAPFQP010000004">
    <property type="protein sequence ID" value="MCX2720421.1"/>
    <property type="molecule type" value="Genomic_DNA"/>
</dbReference>
<organism evidence="1 2">
    <name type="scientific">Lentiprolixibacter aurantiacus</name>
    <dbReference type="NCBI Taxonomy" id="2993939"/>
    <lineage>
        <taxon>Bacteria</taxon>
        <taxon>Pseudomonadati</taxon>
        <taxon>Bacteroidota</taxon>
        <taxon>Flavobacteriia</taxon>
        <taxon>Flavobacteriales</taxon>
        <taxon>Flavobacteriaceae</taxon>
        <taxon>Lentiprolixibacter</taxon>
    </lineage>
</organism>
<accession>A0AAE3SPM9</accession>
<reference evidence="1" key="1">
    <citation type="submission" date="2022-11" db="EMBL/GenBank/DDBJ databases">
        <title>The characterization of three novel Bacteroidetes species and genomic analysis of their roles in tidal elemental geochemical cycles.</title>
        <authorList>
            <person name="Ma K.-J."/>
        </authorList>
    </citation>
    <scope>NUCLEOTIDE SEQUENCE</scope>
    <source>
        <strain evidence="1">M415</strain>
    </source>
</reference>
<dbReference type="RefSeq" id="WP_266014527.1">
    <property type="nucleotide sequence ID" value="NZ_JAPFQP010000004.1"/>
</dbReference>
<keyword evidence="2" id="KW-1185">Reference proteome</keyword>
<gene>
    <name evidence="1" type="ORF">OO016_12470</name>
</gene>
<dbReference type="PANTHER" id="PTHR36456:SF1">
    <property type="entry name" value="UPF0232 PROTEIN SCO3875"/>
    <property type="match status" value="1"/>
</dbReference>